<reference evidence="2" key="1">
    <citation type="submission" date="2022-10" db="EMBL/GenBank/DDBJ databases">
        <title>The WGS of Solirubrobacter phytolaccae KCTC 29190.</title>
        <authorList>
            <person name="Jiang Z."/>
        </authorList>
    </citation>
    <scope>NUCLEOTIDE SEQUENCE</scope>
    <source>
        <strain evidence="2">KCTC 29190</strain>
    </source>
</reference>
<dbReference type="InterPro" id="IPR011049">
    <property type="entry name" value="Serralysin-like_metalloprot_C"/>
</dbReference>
<feature type="chain" id="PRO_5040876851" description="Calcium-binding protein" evidence="1">
    <location>
        <begin position="23"/>
        <end position="596"/>
    </location>
</feature>
<comment type="caution">
    <text evidence="2">The sequence shown here is derived from an EMBL/GenBank/DDBJ whole genome shotgun (WGS) entry which is preliminary data.</text>
</comment>
<dbReference type="GO" id="GO:0005509">
    <property type="term" value="F:calcium ion binding"/>
    <property type="evidence" value="ECO:0007669"/>
    <property type="project" value="InterPro"/>
</dbReference>
<sequence length="596" mass="62666">MRTHRAVVAAVLVLGVGAPAAAAHDAEIFATNNTAIITDPADPRLDDPLIAFEREASRLIEDGGGRVRGSDLLDGVFFDSGSGSTTFERSRVFAVGGVEPDELHTIADTIRARFSQQSVLTFDRLPASDPRVDGVELDVPSVTADELRTGLLNDRPAAERLFGGSVTQADHLRLVAAVEDRQFALDFAQRIGGDAKRARIAYGDREFVEGPLPVRVEQRTLIVEGTADPDDLALAFEGGRVRVGDATFARHRFDRVRVDLGDGLDTLTISGRRRVELSAQGDRVRFDEVELDNTDVLQVETGDGADTLAVGDLSATDTFQVIADLGAGADRATVYGSEDGDQISFGTFGVLAPTYVLFDQPERIDRLTIDGRGGDDILSASVDSMAVTLVGGAGDNVLLGGPGDDLLVGGPGFDDARGGLGRDTAKLGGDFDRFSWRAGDGSDSVDGGASRDSVFMEGSSAAETFTVKRGRIVHDSDVLTVDDLEELNLVAGGGADTIDVADRPGLELVDVSLAGLPITAKGDNAADRVLVDGTPGRDRLTLTGKGTTATLTGLQAKVNVSHAEPADTLRIDTGRGRDDVDTSAFTPGVIGLQILD</sequence>
<keyword evidence="1" id="KW-0732">Signal</keyword>
<proteinExistence type="predicted"/>
<keyword evidence="3" id="KW-1185">Reference proteome</keyword>
<evidence type="ECO:0000313" key="3">
    <source>
        <dbReference type="Proteomes" id="UP001147653"/>
    </source>
</evidence>
<dbReference type="Gene3D" id="2.150.10.10">
    <property type="entry name" value="Serralysin-like metalloprotease, C-terminal"/>
    <property type="match status" value="1"/>
</dbReference>
<name>A0A9X3S786_9ACTN</name>
<protein>
    <recommendedName>
        <fullName evidence="4">Calcium-binding protein</fullName>
    </recommendedName>
</protein>
<accession>A0A9X3S786</accession>
<feature type="signal peptide" evidence="1">
    <location>
        <begin position="1"/>
        <end position="22"/>
    </location>
</feature>
<evidence type="ECO:0000256" key="1">
    <source>
        <dbReference type="SAM" id="SignalP"/>
    </source>
</evidence>
<dbReference type="AlphaFoldDB" id="A0A9X3S786"/>
<dbReference type="SUPFAM" id="SSF51120">
    <property type="entry name" value="beta-Roll"/>
    <property type="match status" value="1"/>
</dbReference>
<evidence type="ECO:0008006" key="4">
    <source>
        <dbReference type="Google" id="ProtNLM"/>
    </source>
</evidence>
<evidence type="ECO:0000313" key="2">
    <source>
        <dbReference type="EMBL" id="MDA0180003.1"/>
    </source>
</evidence>
<dbReference type="EMBL" id="JAPDDP010000008">
    <property type="protein sequence ID" value="MDA0180003.1"/>
    <property type="molecule type" value="Genomic_DNA"/>
</dbReference>
<dbReference type="Pfam" id="PF00353">
    <property type="entry name" value="HemolysinCabind"/>
    <property type="match status" value="2"/>
</dbReference>
<dbReference type="InterPro" id="IPR001343">
    <property type="entry name" value="Hemolysn_Ca-bd"/>
</dbReference>
<gene>
    <name evidence="2" type="ORF">OJ997_06830</name>
</gene>
<organism evidence="2 3">
    <name type="scientific">Solirubrobacter phytolaccae</name>
    <dbReference type="NCBI Taxonomy" id="1404360"/>
    <lineage>
        <taxon>Bacteria</taxon>
        <taxon>Bacillati</taxon>
        <taxon>Actinomycetota</taxon>
        <taxon>Thermoleophilia</taxon>
        <taxon>Solirubrobacterales</taxon>
        <taxon>Solirubrobacteraceae</taxon>
        <taxon>Solirubrobacter</taxon>
    </lineage>
</organism>
<dbReference type="RefSeq" id="WP_270024313.1">
    <property type="nucleotide sequence ID" value="NZ_JAPDDP010000008.1"/>
</dbReference>
<dbReference type="Proteomes" id="UP001147653">
    <property type="component" value="Unassembled WGS sequence"/>
</dbReference>
<dbReference type="PRINTS" id="PR00313">
    <property type="entry name" value="CABNDNGRPT"/>
</dbReference>